<dbReference type="InterPro" id="IPR040683">
    <property type="entry name" value="CshA_NR2"/>
</dbReference>
<dbReference type="AlphaFoldDB" id="A0A375I6D2"/>
<feature type="transmembrane region" description="Helical" evidence="4">
    <location>
        <begin position="850"/>
        <end position="868"/>
    </location>
</feature>
<feature type="domain" description="SpaA-like prealbumin fold" evidence="5">
    <location>
        <begin position="730"/>
        <end position="825"/>
    </location>
</feature>
<evidence type="ECO:0000259" key="5">
    <source>
        <dbReference type="Pfam" id="PF17802"/>
    </source>
</evidence>
<dbReference type="Pfam" id="PF20009">
    <property type="entry name" value="GEVED"/>
    <property type="match status" value="1"/>
</dbReference>
<evidence type="ECO:0000259" key="6">
    <source>
        <dbReference type="Pfam" id="PF18651"/>
    </source>
</evidence>
<reference evidence="9" key="1">
    <citation type="submission" date="2018-02" db="EMBL/GenBank/DDBJ databases">
        <authorList>
            <person name="Hornung B."/>
        </authorList>
    </citation>
    <scope>NUCLEOTIDE SEQUENCE [LARGE SCALE GENOMIC DNA]</scope>
</reference>
<feature type="domain" description="GEVED" evidence="7">
    <location>
        <begin position="424"/>
        <end position="505"/>
    </location>
</feature>
<dbReference type="OrthoDB" id="134475at2"/>
<dbReference type="Gene3D" id="2.60.40.10">
    <property type="entry name" value="Immunoglobulins"/>
    <property type="match status" value="2"/>
</dbReference>
<feature type="domain" description="SpaA-like prealbumin fold" evidence="5">
    <location>
        <begin position="621"/>
        <end position="714"/>
    </location>
</feature>
<keyword evidence="9" id="KW-1185">Reference proteome</keyword>
<dbReference type="Pfam" id="PF18651">
    <property type="entry name" value="CshA_NR2"/>
    <property type="match status" value="1"/>
</dbReference>
<evidence type="ECO:0000256" key="1">
    <source>
        <dbReference type="ARBA" id="ARBA00007257"/>
    </source>
</evidence>
<evidence type="ECO:0000313" key="9">
    <source>
        <dbReference type="Proteomes" id="UP000265962"/>
    </source>
</evidence>
<evidence type="ECO:0000256" key="3">
    <source>
        <dbReference type="ARBA" id="ARBA00022729"/>
    </source>
</evidence>
<comment type="similarity">
    <text evidence="1">Belongs to the serine-aspartate repeat-containing protein (SDr) family.</text>
</comment>
<dbReference type="GO" id="GO:0005975">
    <property type="term" value="P:carbohydrate metabolic process"/>
    <property type="evidence" value="ECO:0007669"/>
    <property type="project" value="UniProtKB-ARBA"/>
</dbReference>
<gene>
    <name evidence="8" type="ORF">PROPJV5_2020</name>
</gene>
<dbReference type="InterPro" id="IPR045474">
    <property type="entry name" value="GEVED"/>
</dbReference>
<protein>
    <submittedName>
        <fullName evidence="8">Gram-positive cocci surface proteins LPxTG motif profile</fullName>
    </submittedName>
</protein>
<keyword evidence="4" id="KW-1133">Transmembrane helix</keyword>
<keyword evidence="4" id="KW-0472">Membrane</keyword>
<evidence type="ECO:0000256" key="2">
    <source>
        <dbReference type="ARBA" id="ARBA00022525"/>
    </source>
</evidence>
<dbReference type="InterPro" id="IPR041033">
    <property type="entry name" value="SpaA_PFL_dom_1"/>
</dbReference>
<dbReference type="Pfam" id="PF17802">
    <property type="entry name" value="SpaA"/>
    <property type="match status" value="2"/>
</dbReference>
<keyword evidence="3" id="KW-0732">Signal</keyword>
<evidence type="ECO:0000256" key="4">
    <source>
        <dbReference type="SAM" id="Phobius"/>
    </source>
</evidence>
<organism evidence="8 9">
    <name type="scientific">Propionibacterium ruminifibrarum</name>
    <dbReference type="NCBI Taxonomy" id="1962131"/>
    <lineage>
        <taxon>Bacteria</taxon>
        <taxon>Bacillati</taxon>
        <taxon>Actinomycetota</taxon>
        <taxon>Actinomycetes</taxon>
        <taxon>Propionibacteriales</taxon>
        <taxon>Propionibacteriaceae</taxon>
        <taxon>Propionibacterium</taxon>
    </lineage>
</organism>
<dbReference type="PANTHER" id="PTHR36108:SF13">
    <property type="entry name" value="COLOSSIN-B-RELATED"/>
    <property type="match status" value="1"/>
</dbReference>
<keyword evidence="2" id="KW-0964">Secreted</keyword>
<evidence type="ECO:0000313" key="8">
    <source>
        <dbReference type="EMBL" id="SPF69055.1"/>
    </source>
</evidence>
<dbReference type="RefSeq" id="WP_147385424.1">
    <property type="nucleotide sequence ID" value="NZ_OMOH01000008.1"/>
</dbReference>
<keyword evidence="4" id="KW-0812">Transmembrane</keyword>
<dbReference type="Proteomes" id="UP000265962">
    <property type="component" value="Unassembled WGS sequence"/>
</dbReference>
<proteinExistence type="inferred from homology"/>
<evidence type="ECO:0000259" key="7">
    <source>
        <dbReference type="Pfam" id="PF20009"/>
    </source>
</evidence>
<dbReference type="InterPro" id="IPR013783">
    <property type="entry name" value="Ig-like_fold"/>
</dbReference>
<name>A0A375I6D2_9ACTN</name>
<dbReference type="EMBL" id="OMOH01000008">
    <property type="protein sequence ID" value="SPF69055.1"/>
    <property type="molecule type" value="Genomic_DNA"/>
</dbReference>
<accession>A0A375I6D2</accession>
<dbReference type="PANTHER" id="PTHR36108">
    <property type="entry name" value="COLOSSIN-B-RELATED"/>
    <property type="match status" value="1"/>
</dbReference>
<feature type="domain" description="Surface adhesin CshA non-repetitive" evidence="6">
    <location>
        <begin position="36"/>
        <end position="317"/>
    </location>
</feature>
<sequence length="881" mass="91319">MTTIVLLGTAQPVAAAPPAGELAAVYATGGEGRFTDSIQWLQWGEYPLDPLPENNAVLGYGDEYGPAVRTVTNYRYLDDAQTLKLTTNCTLSGLVTDNEGEPNGDADPVSRAPLVASIPGKWAGDSLDNLYNIGGTGHWNDGGLSWHEPLRYPADYVNDNQMVIGLSNGFPDLGNEGAGYGSQMSFDMECSADLNGEDVPLAGLVLADAEASSAHHVSGYRDEWVQASTPQGDGTSWRVLDTYRDPDCPASAEAIVTDGGNTVRLMPTGDECVYQNGGRYSRPVGVGGPGTVLFMAGSTSARIAMQGRGYSAVALGLIIGTDFGDAPESYGRASSLFQPTWTGGQITGTTDAFGVGLADMGAANTRLGASIDSEADQKFSVGADGDDTSGFDDEDGVQLPDGGIRTEPGATHTQQVSCTGPGRVAGWVDWNRNGVFDEATEKSQEASCSSSGAATLSWTVPDDVVRSVSGETATTYMRVRITNDSGTMLATGNTLTGEVEDYAVNVRVPTLRLVKAVDGGQVGSDRLLAPESWTLDGSTGGQSVLSGQGSTDEKVVRTGRYTITETTTSDRAGAYELTGTECVTSEGETLATSATDDGATLAMSGSDRVTCTLTNTARPGGVEWDKTDAANGEPLGGTVWTLTGPSHPGGIDVEDCEADDAAACTGPDKDPAAGSFAVTGLKWGTYTVIEKSAPQGYELNEQQYTATVNDANLTAALPSPITNERKTAAVAWSKVAADGSPLGDSQWTLTPTDPAGEAVSVEDCAADDAAACTGPDKDPAVGSFRVEGLTWGVYELKEKSAPAGYILSRATHEVRIEAANAGTTIDLGSFTNDMHNPLVVPLTGGQSAQLFALIGGVLLVAGSVTAAARRYRRSTRGGDAA</sequence>